<dbReference type="EMBL" id="RCZD01000008">
    <property type="protein sequence ID" value="TPG60042.1"/>
    <property type="molecule type" value="Genomic_DNA"/>
</dbReference>
<feature type="compositionally biased region" description="Low complexity" evidence="1">
    <location>
        <begin position="613"/>
        <end position="629"/>
    </location>
</feature>
<accession>A0A502GEJ5</accession>
<proteinExistence type="predicted"/>
<dbReference type="OrthoDB" id="8019720at2"/>
<feature type="region of interest" description="Disordered" evidence="1">
    <location>
        <begin position="611"/>
        <end position="675"/>
    </location>
</feature>
<protein>
    <submittedName>
        <fullName evidence="2">Uncharacterized protein</fullName>
    </submittedName>
</protein>
<feature type="compositionally biased region" description="Basic and acidic residues" evidence="1">
    <location>
        <begin position="630"/>
        <end position="642"/>
    </location>
</feature>
<gene>
    <name evidence="2" type="ORF">EAH77_15860</name>
</gene>
<keyword evidence="3" id="KW-1185">Reference proteome</keyword>
<feature type="compositionally biased region" description="Low complexity" evidence="1">
    <location>
        <begin position="659"/>
        <end position="669"/>
    </location>
</feature>
<evidence type="ECO:0000313" key="2">
    <source>
        <dbReference type="EMBL" id="TPG60042.1"/>
    </source>
</evidence>
<dbReference type="RefSeq" id="WP_140473770.1">
    <property type="nucleotide sequence ID" value="NZ_RCZD01000008.1"/>
</dbReference>
<dbReference type="Proteomes" id="UP000317663">
    <property type="component" value="Unassembled WGS sequence"/>
</dbReference>
<organism evidence="2 3">
    <name type="scientific">Ewingella americana</name>
    <dbReference type="NCBI Taxonomy" id="41202"/>
    <lineage>
        <taxon>Bacteria</taxon>
        <taxon>Pseudomonadati</taxon>
        <taxon>Pseudomonadota</taxon>
        <taxon>Gammaproteobacteria</taxon>
        <taxon>Enterobacterales</taxon>
        <taxon>Yersiniaceae</taxon>
        <taxon>Ewingella</taxon>
    </lineage>
</organism>
<feature type="compositionally biased region" description="Basic and acidic residues" evidence="1">
    <location>
        <begin position="649"/>
        <end position="658"/>
    </location>
</feature>
<sequence length="806" mass="88709">MTNTSNYQNTLNTEGHKVAQGRLIDFLVFVQGIDVTNLVQSLDIGFGPDRSLEVTLDNSNNAFVLTKSNLQGIWRTTSSSVYYELDHSENAKKALYDYKIAHNTTGNNGAVNEDNLRRWNLGASEPILHKMDAICVFIKKPDTDADYWYPAFRGYIASTNLNTDLISGSTSISISCRDLKMVLAKARIAQNPIAQGYGFMGQTIANNNKIIGLFQDSVVNPEQITRIIYNTTPVEVIGFCIFGTYKEGETVTDGSTVLALGNFRNSADHKRLLIMGRDAPPDMEAWHTACLLGSGEDGNPRITPYSKQECIAIGLESDFDGTESPHGGNRCVRFLHPTDGFGFRTLSSVEMADVKSMEADWISRLDIMDTILNPLCYHFWVAGNGDLIFEYPLNDFKPDTFGKYSSEFNLSDFESYTYAENDTDIPTLLTVKGGDVSGTAKNNQNEATDSAFRVDMLFPSLASRFGIIAETVTLPYTHDQDRLCFYGLVVMQQKLAELESYSIPSIPGNLDYTPNRPIYFPDFDAIITIQSGGINITTDQGSASITTSLSLASARKRNKDGSFRTLFGSENQPLNYNYLYKTENSYSTFLGKYADTNPEILQIINMNSAGPINPNATSSQSASSPNSRASENEVTLKQDGKEVGSSMSIDKKQARGERNNNPGNIESNNIDWQGKNGSDGRFATFETPEHGIRAVAKDLNTKYNKGGLNTVEDIVTKYAPPYVNGKKENDTQAYITAVANQLGVSPDQPLNLNDQDTLNKFSQAIITHELGYQPYSQEQLTAGVSSALKGTPLQYETSAPTSIASI</sequence>
<reference evidence="2 3" key="1">
    <citation type="journal article" date="2019" name="Environ. Microbiol.">
        <title>Species interactions and distinct microbial communities in high Arctic permafrost affected cryosols are associated with the CH4 and CO2 gas fluxes.</title>
        <authorList>
            <person name="Altshuler I."/>
            <person name="Hamel J."/>
            <person name="Turney S."/>
            <person name="Magnuson E."/>
            <person name="Levesque R."/>
            <person name="Greer C."/>
            <person name="Whyte L.G."/>
        </authorList>
    </citation>
    <scope>NUCLEOTIDE SEQUENCE [LARGE SCALE GENOMIC DNA]</scope>
    <source>
        <strain evidence="2 3">E4</strain>
    </source>
</reference>
<evidence type="ECO:0000313" key="3">
    <source>
        <dbReference type="Proteomes" id="UP000317663"/>
    </source>
</evidence>
<comment type="caution">
    <text evidence="2">The sequence shown here is derived from an EMBL/GenBank/DDBJ whole genome shotgun (WGS) entry which is preliminary data.</text>
</comment>
<name>A0A502GEJ5_9GAMM</name>
<evidence type="ECO:0000256" key="1">
    <source>
        <dbReference type="SAM" id="MobiDB-lite"/>
    </source>
</evidence>
<dbReference type="AlphaFoldDB" id="A0A502GEJ5"/>